<dbReference type="PROSITE" id="PS00086">
    <property type="entry name" value="CYTOCHROME_P450"/>
    <property type="match status" value="1"/>
</dbReference>
<dbReference type="InterPro" id="IPR001128">
    <property type="entry name" value="Cyt_P450"/>
</dbReference>
<dbReference type="InterPro" id="IPR050121">
    <property type="entry name" value="Cytochrome_P450_monoxygenase"/>
</dbReference>
<keyword evidence="7 9" id="KW-0408">Iron</keyword>
<dbReference type="InterPro" id="IPR002401">
    <property type="entry name" value="Cyt_P450_E_grp-I"/>
</dbReference>
<dbReference type="EMBL" id="AB597908">
    <property type="protein sequence ID" value="BAL05195.1"/>
    <property type="molecule type" value="mRNA"/>
</dbReference>
<dbReference type="InterPro" id="IPR017972">
    <property type="entry name" value="Cyt_P450_CS"/>
</dbReference>
<feature type="transmembrane region" description="Helical" evidence="11">
    <location>
        <begin position="6"/>
        <end position="24"/>
    </location>
</feature>
<feature type="transmembrane region" description="Helical" evidence="11">
    <location>
        <begin position="36"/>
        <end position="53"/>
    </location>
</feature>
<dbReference type="PANTHER" id="PTHR24305">
    <property type="entry name" value="CYTOCHROME P450"/>
    <property type="match status" value="1"/>
</dbReference>
<keyword evidence="8 10" id="KW-0503">Monooxygenase</keyword>
<keyword evidence="4 9" id="KW-0349">Heme</keyword>
<evidence type="ECO:0000256" key="11">
    <source>
        <dbReference type="SAM" id="Phobius"/>
    </source>
</evidence>
<comment type="cofactor">
    <cofactor evidence="1 9">
        <name>heme</name>
        <dbReference type="ChEBI" id="CHEBI:30413"/>
    </cofactor>
</comment>
<evidence type="ECO:0000256" key="3">
    <source>
        <dbReference type="ARBA" id="ARBA00010617"/>
    </source>
</evidence>
<evidence type="ECO:0000256" key="5">
    <source>
        <dbReference type="ARBA" id="ARBA00022723"/>
    </source>
</evidence>
<protein>
    <submittedName>
        <fullName evidence="12">Cytochrome P450</fullName>
    </submittedName>
</protein>
<dbReference type="GO" id="GO:0020037">
    <property type="term" value="F:heme binding"/>
    <property type="evidence" value="ECO:0007669"/>
    <property type="project" value="InterPro"/>
</dbReference>
<reference evidence="12" key="1">
    <citation type="submission" date="2010-10" db="EMBL/GenBank/DDBJ databases">
        <title>Phanerochaete chrysosporium cytochrome P450.</title>
        <authorList>
            <person name="Hirosue S."/>
            <person name="Hiratsuka N."/>
            <person name="Ichinose H."/>
            <person name="Wariishi H."/>
        </authorList>
    </citation>
    <scope>NUCLEOTIDE SEQUENCE</scope>
    <source>
        <strain evidence="12">ATCC 34541</strain>
    </source>
</reference>
<name>G5EJY3_PHACH</name>
<sequence length="514" mass="58395">MISDTFALAISSGLSLFLCLKAFIDYRAALRSINYLPGFRALISSFGMLGLFFKEPKRGLWGGRRRFWLRKHLDFEEAGVDIISHIAFLPSVSTYLLLADAAAIKEVTGHRARFPKPTYKTLRIFGGNVLASEGEEWKRHRKVVGPAFCEHNNRLVWNETVKIVNDLFANVWGSQSEVYVDNVVQSVTLPMALYVISIAGFGKRALWQADGNLPPGHKLSFQDALHILGTDLWIKAATPTLLMNWAPTTRIANVKLAFDEVKQYMLEMIQERRNAEKREERYDLFSSLLDANDLNEDGNGNVTLTNDELLGNIFIFMLAGHETTAHTLAFTFGLLALHPDYQETVYQQIKSIVPDNRPPMYEEMNSLTECMAVLYETLRLFPPTATIPKIAAEDTYLVTTDRAGNRVVVPVPCGTALHLNVIALHHNPRYWDNPSAFKPERFRGDWPRDAFIPFSTGSRSCIGRRFSETESIAILTMILSRYKIELRNDPRFADETYEERWQRVLRVKDGLTPA</sequence>
<dbReference type="PRINTS" id="PR00463">
    <property type="entry name" value="EP450I"/>
</dbReference>
<dbReference type="Pfam" id="PF00067">
    <property type="entry name" value="p450"/>
    <property type="match status" value="1"/>
</dbReference>
<keyword evidence="5 9" id="KW-0479">Metal-binding</keyword>
<dbReference type="SUPFAM" id="SSF48264">
    <property type="entry name" value="Cytochrome P450"/>
    <property type="match status" value="1"/>
</dbReference>
<dbReference type="GO" id="GO:0004497">
    <property type="term" value="F:monooxygenase activity"/>
    <property type="evidence" value="ECO:0007669"/>
    <property type="project" value="UniProtKB-KW"/>
</dbReference>
<evidence type="ECO:0000256" key="7">
    <source>
        <dbReference type="ARBA" id="ARBA00023004"/>
    </source>
</evidence>
<gene>
    <name evidence="12" type="primary">PcCYP_181a</name>
</gene>
<dbReference type="InterPro" id="IPR036396">
    <property type="entry name" value="Cyt_P450_sf"/>
</dbReference>
<comment type="pathway">
    <text evidence="2">Secondary metabolite biosynthesis.</text>
</comment>
<evidence type="ECO:0000256" key="1">
    <source>
        <dbReference type="ARBA" id="ARBA00001971"/>
    </source>
</evidence>
<evidence type="ECO:0000256" key="10">
    <source>
        <dbReference type="RuleBase" id="RU000461"/>
    </source>
</evidence>
<accession>G5EJY3</accession>
<evidence type="ECO:0000256" key="9">
    <source>
        <dbReference type="PIRSR" id="PIRSR602401-1"/>
    </source>
</evidence>
<dbReference type="VEuPathDB" id="FungiDB:AGR57_9172"/>
<dbReference type="GO" id="GO:0005506">
    <property type="term" value="F:iron ion binding"/>
    <property type="evidence" value="ECO:0007669"/>
    <property type="project" value="InterPro"/>
</dbReference>
<evidence type="ECO:0000313" key="12">
    <source>
        <dbReference type="EMBL" id="BAL05195.1"/>
    </source>
</evidence>
<dbReference type="PRINTS" id="PR00385">
    <property type="entry name" value="P450"/>
</dbReference>
<dbReference type="PANTHER" id="PTHR24305:SF166">
    <property type="entry name" value="CYTOCHROME P450 12A4, MITOCHONDRIAL-RELATED"/>
    <property type="match status" value="1"/>
</dbReference>
<evidence type="ECO:0000256" key="2">
    <source>
        <dbReference type="ARBA" id="ARBA00005179"/>
    </source>
</evidence>
<comment type="similarity">
    <text evidence="3 10">Belongs to the cytochrome P450 family.</text>
</comment>
<keyword evidence="11" id="KW-0812">Transmembrane</keyword>
<evidence type="ECO:0000256" key="8">
    <source>
        <dbReference type="ARBA" id="ARBA00023033"/>
    </source>
</evidence>
<keyword evidence="11" id="KW-0472">Membrane</keyword>
<keyword evidence="11" id="KW-1133">Transmembrane helix</keyword>
<dbReference type="Gene3D" id="1.10.630.10">
    <property type="entry name" value="Cytochrome P450"/>
    <property type="match status" value="1"/>
</dbReference>
<organism evidence="12">
    <name type="scientific">Phanerodontia chrysosporium</name>
    <name type="common">White-rot fungus</name>
    <name type="synonym">Sporotrichum pruinosum</name>
    <dbReference type="NCBI Taxonomy" id="2822231"/>
    <lineage>
        <taxon>Eukaryota</taxon>
        <taxon>Fungi</taxon>
        <taxon>Dikarya</taxon>
        <taxon>Basidiomycota</taxon>
        <taxon>Agaricomycotina</taxon>
        <taxon>Agaricomycetes</taxon>
        <taxon>Polyporales</taxon>
        <taxon>Phanerochaetaceae</taxon>
        <taxon>Phanerodontia</taxon>
    </lineage>
</organism>
<evidence type="ECO:0000256" key="6">
    <source>
        <dbReference type="ARBA" id="ARBA00023002"/>
    </source>
</evidence>
<feature type="binding site" description="axial binding residue" evidence="9">
    <location>
        <position position="461"/>
    </location>
    <ligand>
        <name>heme</name>
        <dbReference type="ChEBI" id="CHEBI:30413"/>
    </ligand>
    <ligandPart>
        <name>Fe</name>
        <dbReference type="ChEBI" id="CHEBI:18248"/>
    </ligandPart>
</feature>
<dbReference type="GO" id="GO:0016705">
    <property type="term" value="F:oxidoreductase activity, acting on paired donors, with incorporation or reduction of molecular oxygen"/>
    <property type="evidence" value="ECO:0007669"/>
    <property type="project" value="InterPro"/>
</dbReference>
<evidence type="ECO:0000256" key="4">
    <source>
        <dbReference type="ARBA" id="ARBA00022617"/>
    </source>
</evidence>
<dbReference type="AlphaFoldDB" id="G5EJY3"/>
<proteinExistence type="evidence at transcript level"/>
<keyword evidence="6 10" id="KW-0560">Oxidoreductase</keyword>